<comment type="cofactor">
    <cofactor evidence="1">
        <name>FAD</name>
        <dbReference type="ChEBI" id="CHEBI:57692"/>
    </cofactor>
</comment>
<dbReference type="InterPro" id="IPR036318">
    <property type="entry name" value="FAD-bd_PCMH-like_sf"/>
</dbReference>
<name>A0A934K8P3_9BACT</name>
<protein>
    <submittedName>
        <fullName evidence="7">FAD-binding oxidoreductase</fullName>
    </submittedName>
</protein>
<dbReference type="SUPFAM" id="SSF56176">
    <property type="entry name" value="FAD-binding/transporter-associated domain-like"/>
    <property type="match status" value="1"/>
</dbReference>
<keyword evidence="3" id="KW-0285">Flavoprotein</keyword>
<dbReference type="InterPro" id="IPR012951">
    <property type="entry name" value="BBE"/>
</dbReference>
<comment type="caution">
    <text evidence="7">The sequence shown here is derived from an EMBL/GenBank/DDBJ whole genome shotgun (WGS) entry which is preliminary data.</text>
</comment>
<dbReference type="PANTHER" id="PTHR42973:SF39">
    <property type="entry name" value="FAD-BINDING PCMH-TYPE DOMAIN-CONTAINING PROTEIN"/>
    <property type="match status" value="1"/>
</dbReference>
<dbReference type="InterPro" id="IPR006094">
    <property type="entry name" value="Oxid_FAD_bind_N"/>
</dbReference>
<keyword evidence="8" id="KW-1185">Reference proteome</keyword>
<evidence type="ECO:0000256" key="3">
    <source>
        <dbReference type="ARBA" id="ARBA00022630"/>
    </source>
</evidence>
<evidence type="ECO:0000256" key="1">
    <source>
        <dbReference type="ARBA" id="ARBA00001974"/>
    </source>
</evidence>
<evidence type="ECO:0000256" key="2">
    <source>
        <dbReference type="ARBA" id="ARBA00005466"/>
    </source>
</evidence>
<evidence type="ECO:0000313" key="7">
    <source>
        <dbReference type="EMBL" id="MBJ7600355.1"/>
    </source>
</evidence>
<dbReference type="Gene3D" id="3.30.43.10">
    <property type="entry name" value="Uridine Diphospho-n-acetylenolpyruvylglucosamine Reductase, domain 2"/>
    <property type="match status" value="1"/>
</dbReference>
<feature type="domain" description="FAD-binding PCMH-type" evidence="6">
    <location>
        <begin position="31"/>
        <end position="198"/>
    </location>
</feature>
<evidence type="ECO:0000256" key="5">
    <source>
        <dbReference type="ARBA" id="ARBA00023002"/>
    </source>
</evidence>
<keyword evidence="5" id="KW-0560">Oxidoreductase</keyword>
<dbReference type="InterPro" id="IPR006093">
    <property type="entry name" value="Oxy_OxRdtase_FAD_BS"/>
</dbReference>
<dbReference type="SUPFAM" id="SSF55103">
    <property type="entry name" value="FAD-linked oxidases, C-terminal domain"/>
    <property type="match status" value="1"/>
</dbReference>
<dbReference type="InterPro" id="IPR016164">
    <property type="entry name" value="FAD-linked_Oxase-like_C"/>
</dbReference>
<dbReference type="Pfam" id="PF01565">
    <property type="entry name" value="FAD_binding_4"/>
    <property type="match status" value="1"/>
</dbReference>
<dbReference type="Pfam" id="PF08031">
    <property type="entry name" value="BBE"/>
    <property type="match status" value="1"/>
</dbReference>
<gene>
    <name evidence="7" type="ORF">JF922_20055</name>
</gene>
<dbReference type="Proteomes" id="UP000612893">
    <property type="component" value="Unassembled WGS sequence"/>
</dbReference>
<accession>A0A934K8P3</accession>
<reference evidence="7" key="1">
    <citation type="submission" date="2020-10" db="EMBL/GenBank/DDBJ databases">
        <title>Ca. Dormibacterota MAGs.</title>
        <authorList>
            <person name="Montgomery K."/>
        </authorList>
    </citation>
    <scope>NUCLEOTIDE SEQUENCE [LARGE SCALE GENOMIC DNA]</scope>
    <source>
        <strain evidence="7">SC8812_S17_10</strain>
    </source>
</reference>
<evidence type="ECO:0000259" key="6">
    <source>
        <dbReference type="PROSITE" id="PS51387"/>
    </source>
</evidence>
<dbReference type="Gene3D" id="3.40.462.20">
    <property type="match status" value="1"/>
</dbReference>
<keyword evidence="4" id="KW-0274">FAD</keyword>
<dbReference type="InterPro" id="IPR016167">
    <property type="entry name" value="FAD-bd_PCMH_sub1"/>
</dbReference>
<dbReference type="EMBL" id="JAEKNR010000198">
    <property type="protein sequence ID" value="MBJ7600355.1"/>
    <property type="molecule type" value="Genomic_DNA"/>
</dbReference>
<dbReference type="PANTHER" id="PTHR42973">
    <property type="entry name" value="BINDING OXIDOREDUCTASE, PUTATIVE (AFU_ORTHOLOGUE AFUA_1G17690)-RELATED"/>
    <property type="match status" value="1"/>
</dbReference>
<sequence>MSRTTEPRIEGQLLRPGDDAYEQARHVFNSMVDRRPALIARCARKEDVVAVVEFARETGAPLSIRGGGHNVAGNAVSDGGVMIDLSDIRSVRVDARAATAVAEPGATWFDFDHATHAHGLATTGGLISSTGVAGFTLGGGIGWLVRKHGLASDNLVAAEVVTADGAVVQADDDLLWGLRGGGGNFGVVTAFTFRMHPLTQVMGGLVAHPRQRAVEVLRFFRDICADAPDELTLIAALMTTPEGHPAIGIGACYAGPREEAERTLKPLREFGPPLIDQIGALPYPVLQSALDPTAPWGSRNYWKSDFMPDLSDRAIDLIVEQASRMRSPLAQIHVHQLGGAMARTAPDATAFHSRKAAFVYNLIGLWMAPDDDEANVAWARESFDALRPVSAGGAYVNFMGEETSDRVRAAYGPNYERLTALKHRYDPTNLFRQNQNIPPWPGRLSV</sequence>
<organism evidence="7 8">
    <name type="scientific">Candidatus Nephthysia bennettiae</name>
    <dbReference type="NCBI Taxonomy" id="3127016"/>
    <lineage>
        <taxon>Bacteria</taxon>
        <taxon>Bacillati</taxon>
        <taxon>Candidatus Dormiibacterota</taxon>
        <taxon>Candidatus Dormibacteria</taxon>
        <taxon>Candidatus Dormibacterales</taxon>
        <taxon>Candidatus Dormibacteraceae</taxon>
        <taxon>Candidatus Nephthysia</taxon>
    </lineage>
</organism>
<dbReference type="AlphaFoldDB" id="A0A934K8P3"/>
<dbReference type="PROSITE" id="PS00862">
    <property type="entry name" value="OX2_COVAL_FAD"/>
    <property type="match status" value="1"/>
</dbReference>
<comment type="similarity">
    <text evidence="2">Belongs to the oxygen-dependent FAD-linked oxidoreductase family.</text>
</comment>
<evidence type="ECO:0000313" key="8">
    <source>
        <dbReference type="Proteomes" id="UP000612893"/>
    </source>
</evidence>
<dbReference type="RefSeq" id="WP_338204140.1">
    <property type="nucleotide sequence ID" value="NZ_JAEKNR010000198.1"/>
</dbReference>
<dbReference type="Gene3D" id="3.30.465.10">
    <property type="match status" value="1"/>
</dbReference>
<evidence type="ECO:0000256" key="4">
    <source>
        <dbReference type="ARBA" id="ARBA00022827"/>
    </source>
</evidence>
<dbReference type="InterPro" id="IPR016169">
    <property type="entry name" value="FAD-bd_PCMH_sub2"/>
</dbReference>
<dbReference type="InterPro" id="IPR016166">
    <property type="entry name" value="FAD-bd_PCMH"/>
</dbReference>
<proteinExistence type="inferred from homology"/>
<dbReference type="GO" id="GO:0016491">
    <property type="term" value="F:oxidoreductase activity"/>
    <property type="evidence" value="ECO:0007669"/>
    <property type="project" value="UniProtKB-KW"/>
</dbReference>
<dbReference type="InterPro" id="IPR050416">
    <property type="entry name" value="FAD-linked_Oxidoreductase"/>
</dbReference>
<dbReference type="PROSITE" id="PS51387">
    <property type="entry name" value="FAD_PCMH"/>
    <property type="match status" value="1"/>
</dbReference>